<dbReference type="Proteomes" id="UP000296883">
    <property type="component" value="Chromosome"/>
</dbReference>
<dbReference type="PIRSF" id="PIRSF038959">
    <property type="entry name" value="SdpI"/>
    <property type="match status" value="1"/>
</dbReference>
<dbReference type="Pfam" id="PF07853">
    <property type="entry name" value="DUF1648"/>
    <property type="match status" value="1"/>
</dbReference>
<protein>
    <submittedName>
        <fullName evidence="4">DUF1648 domain-containing protein</fullName>
    </submittedName>
</protein>
<dbReference type="EMBL" id="SRHU01000008">
    <property type="protein sequence ID" value="TFZ42839.1"/>
    <property type="molecule type" value="Genomic_DNA"/>
</dbReference>
<feature type="transmembrane region" description="Helical" evidence="1">
    <location>
        <begin position="163"/>
        <end position="183"/>
    </location>
</feature>
<dbReference type="InterPro" id="IPR026272">
    <property type="entry name" value="SdpI"/>
</dbReference>
<feature type="domain" description="DUF1648" evidence="2">
    <location>
        <begin position="14"/>
        <end position="61"/>
    </location>
</feature>
<evidence type="ECO:0000313" key="3">
    <source>
        <dbReference type="EMBL" id="QCA28405.1"/>
    </source>
</evidence>
<evidence type="ECO:0000259" key="2">
    <source>
        <dbReference type="Pfam" id="PF07853"/>
    </source>
</evidence>
<dbReference type="PANTHER" id="PTHR37810">
    <property type="entry name" value="IMMUNITY PROTEIN SDPI"/>
    <property type="match status" value="1"/>
</dbReference>
<gene>
    <name evidence="4" type="ORF">E4031_02320</name>
    <name evidence="3" type="ORF">E4Z98_03420</name>
</gene>
<dbReference type="RefSeq" id="WP_135253720.1">
    <property type="nucleotide sequence ID" value="NZ_CP038865.1"/>
</dbReference>
<reference evidence="4 6" key="1">
    <citation type="submission" date="2019-03" db="EMBL/GenBank/DDBJ databases">
        <title>Vagococcus sp. was isolated fron gut of Carduelis flavirostris.</title>
        <authorList>
            <person name="Ge Y."/>
        </authorList>
    </citation>
    <scope>NUCLEOTIDE SEQUENCE [LARGE SCALE GENOMIC DNA]</scope>
    <source>
        <strain evidence="4 6">CF-210</strain>
    </source>
</reference>
<accession>A0AAJ5EFF6</accession>
<keyword evidence="1" id="KW-0472">Membrane</keyword>
<dbReference type="InterPro" id="IPR012867">
    <property type="entry name" value="DUF1648"/>
</dbReference>
<organism evidence="4 6">
    <name type="scientific">Vagococcus xieshaowenii</name>
    <dbReference type="NCBI Taxonomy" id="2562451"/>
    <lineage>
        <taxon>Bacteria</taxon>
        <taxon>Bacillati</taxon>
        <taxon>Bacillota</taxon>
        <taxon>Bacilli</taxon>
        <taxon>Lactobacillales</taxon>
        <taxon>Enterococcaceae</taxon>
        <taxon>Vagococcus</taxon>
    </lineage>
</organism>
<feature type="transmembrane region" description="Helical" evidence="1">
    <location>
        <begin position="189"/>
        <end position="209"/>
    </location>
</feature>
<evidence type="ECO:0000313" key="4">
    <source>
        <dbReference type="EMBL" id="TFZ42839.1"/>
    </source>
</evidence>
<keyword evidence="5" id="KW-1185">Reference proteome</keyword>
<keyword evidence="1" id="KW-0812">Transmembrane</keyword>
<evidence type="ECO:0000313" key="6">
    <source>
        <dbReference type="Proteomes" id="UP000297725"/>
    </source>
</evidence>
<dbReference type="EMBL" id="CP038865">
    <property type="protein sequence ID" value="QCA28405.1"/>
    <property type="molecule type" value="Genomic_DNA"/>
</dbReference>
<evidence type="ECO:0000313" key="5">
    <source>
        <dbReference type="Proteomes" id="UP000296883"/>
    </source>
</evidence>
<dbReference type="InterPro" id="IPR025962">
    <property type="entry name" value="SdpI/YhfL"/>
</dbReference>
<dbReference type="Proteomes" id="UP000297725">
    <property type="component" value="Unassembled WGS sequence"/>
</dbReference>
<feature type="transmembrane region" description="Helical" evidence="1">
    <location>
        <begin position="88"/>
        <end position="109"/>
    </location>
</feature>
<dbReference type="Pfam" id="PF13630">
    <property type="entry name" value="SdpI"/>
    <property type="match status" value="1"/>
</dbReference>
<feature type="transmembrane region" description="Helical" evidence="1">
    <location>
        <begin position="52"/>
        <end position="72"/>
    </location>
</feature>
<sequence length="222" mass="25638">MWKQHKKLIIITIILTLAPMLVGICMWDQLPDKIATHFNIYNEADGWSSKPFAVFGLPLLLVLIQLIALVATKMDPKQKNISTKPMQAVLWIIPIMSWLLSFVTYAVALNYPLNIGAIIITFLGIVFTVLGNFLPKNKMNYSYGMRTRWTLDDENNWYHTNRIAGIAMVIGGIVITICGLLMFILQHHILWLVFIEVLTLLVMILYPFYYSYCYYKKTKQNN</sequence>
<proteinExistence type="predicted"/>
<reference evidence="3 5" key="2">
    <citation type="journal article" date="2020" name="Int. J. Syst. Evol. Microbiol.">
        <title>Vagococcus xieshaowenii sp. nov., isolated from snow finch (Montifringilla taczanowskii) cloacal content.</title>
        <authorList>
            <person name="Ge Y."/>
            <person name="Yang J."/>
            <person name="Lai X.H."/>
            <person name="Zhang G."/>
            <person name="Jin D."/>
            <person name="Lu S."/>
            <person name="Wang B."/>
            <person name="Huang Y."/>
            <person name="Huang Y."/>
            <person name="Ren Z."/>
            <person name="Zhang X."/>
            <person name="Xu J."/>
        </authorList>
    </citation>
    <scope>NUCLEOTIDE SEQUENCE [LARGE SCALE GENOMIC DNA]</scope>
    <source>
        <strain evidence="5">personal::cf-49</strain>
        <strain evidence="3">Personal::cf-49</strain>
    </source>
</reference>
<feature type="transmembrane region" description="Helical" evidence="1">
    <location>
        <begin position="115"/>
        <end position="135"/>
    </location>
</feature>
<keyword evidence="1" id="KW-1133">Transmembrane helix</keyword>
<dbReference type="GO" id="GO:0009636">
    <property type="term" value="P:response to toxic substance"/>
    <property type="evidence" value="ECO:0007669"/>
    <property type="project" value="TreeGrafter"/>
</dbReference>
<evidence type="ECO:0000256" key="1">
    <source>
        <dbReference type="SAM" id="Phobius"/>
    </source>
</evidence>
<dbReference type="AlphaFoldDB" id="A0AAJ5EFF6"/>
<dbReference type="PANTHER" id="PTHR37810:SF5">
    <property type="entry name" value="IMMUNITY PROTEIN SDPI"/>
    <property type="match status" value="1"/>
</dbReference>
<name>A0AAJ5EFF6_9ENTE</name>